<evidence type="ECO:0000313" key="4">
    <source>
        <dbReference type="Proteomes" id="UP000276133"/>
    </source>
</evidence>
<dbReference type="Gene3D" id="1.20.58.80">
    <property type="entry name" value="Phosphotransferase system, lactose/cellobiose-type IIA subunit"/>
    <property type="match status" value="1"/>
</dbReference>
<dbReference type="OrthoDB" id="5334845at2759"/>
<organism evidence="3 4">
    <name type="scientific">Brachionus plicatilis</name>
    <name type="common">Marine rotifer</name>
    <name type="synonym">Brachionus muelleri</name>
    <dbReference type="NCBI Taxonomy" id="10195"/>
    <lineage>
        <taxon>Eukaryota</taxon>
        <taxon>Metazoa</taxon>
        <taxon>Spiralia</taxon>
        <taxon>Gnathifera</taxon>
        <taxon>Rotifera</taxon>
        <taxon>Eurotatoria</taxon>
        <taxon>Monogononta</taxon>
        <taxon>Pseudotrocha</taxon>
        <taxon>Ploima</taxon>
        <taxon>Brachionidae</taxon>
        <taxon>Brachionus</taxon>
    </lineage>
</organism>
<keyword evidence="4" id="KW-1185">Reference proteome</keyword>
<dbReference type="InterPro" id="IPR003959">
    <property type="entry name" value="ATPase_AAA_core"/>
</dbReference>
<dbReference type="InterPro" id="IPR050304">
    <property type="entry name" value="MT-severing_AAA_ATPase"/>
</dbReference>
<dbReference type="AlphaFoldDB" id="A0A3M7R4R2"/>
<dbReference type="FunFam" id="1.10.8.60:FF:000025">
    <property type="entry name" value="Katanin p60 ATPase-containing subunit A1"/>
    <property type="match status" value="1"/>
</dbReference>
<name>A0A3M7R4R2_BRAPC</name>
<dbReference type="GO" id="GO:0005524">
    <property type="term" value="F:ATP binding"/>
    <property type="evidence" value="ECO:0007669"/>
    <property type="project" value="InterPro"/>
</dbReference>
<dbReference type="Pfam" id="PF21126">
    <property type="entry name" value="KATNA1_MIT"/>
    <property type="match status" value="1"/>
</dbReference>
<dbReference type="Pfam" id="PF17862">
    <property type="entry name" value="AAA_lid_3"/>
    <property type="match status" value="1"/>
</dbReference>
<dbReference type="EMBL" id="REGN01004210">
    <property type="protein sequence ID" value="RNA18580.1"/>
    <property type="molecule type" value="Genomic_DNA"/>
</dbReference>
<dbReference type="InterPro" id="IPR003593">
    <property type="entry name" value="AAA+_ATPase"/>
</dbReference>
<dbReference type="GO" id="GO:0016887">
    <property type="term" value="F:ATP hydrolysis activity"/>
    <property type="evidence" value="ECO:0007669"/>
    <property type="project" value="InterPro"/>
</dbReference>
<dbReference type="InterPro" id="IPR048611">
    <property type="entry name" value="KATNA1_MIT"/>
</dbReference>
<protein>
    <submittedName>
        <fullName evidence="3">Katanin p60 ATPase-containing subunit A1-like isoform X1</fullName>
    </submittedName>
</protein>
<evidence type="ECO:0000313" key="3">
    <source>
        <dbReference type="EMBL" id="RNA18580.1"/>
    </source>
</evidence>
<accession>A0A3M7R4R2</accession>
<sequence length="529" mass="59568">MSNSNHELMNEMVDHLKEARRSSIMGNYDGSMVFYEGVLLEIQQLLQNNYEESKFKINKQKLIEYRKMIEAELDQVKEIQSSLNVFKNSVPSQQPPSGYGHYANGMYNQAMMGPVKHYGLNDPYETPERDPDVWPPPPPINKNPYRPNMAQPVSYGYGNGANNPKAYKGRQVSGSDRVSKVAPKAPSIGNKRRSSAPNNNPPNQLFQGDPLPVVQEKKFEAAGVNKDLIEALERDIVQRNPNYFRGIRRPYKGVLMVGPPGTDKTMLAKAVATECKTTFFNLCLSSLISKNQGESEKLVSLLFEMAHFYAPSTVFIDEIESVCSKRGISNEHEASRRVKSEILVQMDGVSTTQNADSDQSKMVIVLGAINFPWDIDKALGRRFEKRICIPLPDGPGRLALLNINLKEVTLDEDVNLEEIAEKLDGYSDADITTVCRDSSMMGMSRKIEGMTIEDIQKLSKDELNIPAKMVDFLDVLKRVSPSVCRADLEKYNQTMMGSVMYYSSNDSYETPERDPDVWPPPPPMNKNHF</sequence>
<dbReference type="GO" id="GO:0051013">
    <property type="term" value="P:microtubule severing"/>
    <property type="evidence" value="ECO:0007669"/>
    <property type="project" value="TreeGrafter"/>
</dbReference>
<proteinExistence type="predicted"/>
<feature type="domain" description="AAA+ ATPase" evidence="2">
    <location>
        <begin position="250"/>
        <end position="393"/>
    </location>
</feature>
<dbReference type="PANTHER" id="PTHR23074">
    <property type="entry name" value="AAA DOMAIN-CONTAINING"/>
    <property type="match status" value="1"/>
</dbReference>
<dbReference type="InterPro" id="IPR027417">
    <property type="entry name" value="P-loop_NTPase"/>
</dbReference>
<dbReference type="STRING" id="10195.A0A3M7R4R2"/>
<dbReference type="InterPro" id="IPR041569">
    <property type="entry name" value="AAA_lid_3"/>
</dbReference>
<reference evidence="3 4" key="1">
    <citation type="journal article" date="2018" name="Sci. Rep.">
        <title>Genomic signatures of local adaptation to the degree of environmental predictability in rotifers.</title>
        <authorList>
            <person name="Franch-Gras L."/>
            <person name="Hahn C."/>
            <person name="Garcia-Roger E.M."/>
            <person name="Carmona M.J."/>
            <person name="Serra M."/>
            <person name="Gomez A."/>
        </authorList>
    </citation>
    <scope>NUCLEOTIDE SEQUENCE [LARGE SCALE GENOMIC DNA]</scope>
    <source>
        <strain evidence="3">HYR1</strain>
    </source>
</reference>
<dbReference type="SUPFAM" id="SSF52540">
    <property type="entry name" value="P-loop containing nucleoside triphosphate hydrolases"/>
    <property type="match status" value="1"/>
</dbReference>
<dbReference type="Pfam" id="PF00004">
    <property type="entry name" value="AAA"/>
    <property type="match status" value="1"/>
</dbReference>
<dbReference type="Gene3D" id="1.10.8.60">
    <property type="match status" value="1"/>
</dbReference>
<feature type="region of interest" description="Disordered" evidence="1">
    <location>
        <begin position="149"/>
        <end position="207"/>
    </location>
</feature>
<dbReference type="Proteomes" id="UP000276133">
    <property type="component" value="Unassembled WGS sequence"/>
</dbReference>
<gene>
    <name evidence="3" type="ORF">BpHYR1_005102</name>
</gene>
<evidence type="ECO:0000259" key="2">
    <source>
        <dbReference type="SMART" id="SM00382"/>
    </source>
</evidence>
<dbReference type="PANTHER" id="PTHR23074:SF19">
    <property type="entry name" value="KATANIN P60 ATPASE-CONTAINING SUBUNIT A1"/>
    <property type="match status" value="1"/>
</dbReference>
<dbReference type="SMART" id="SM00382">
    <property type="entry name" value="AAA"/>
    <property type="match status" value="1"/>
</dbReference>
<dbReference type="FunFam" id="3.40.50.300:FF:000159">
    <property type="entry name" value="Katanin p60 ATPase-containing subunit A1"/>
    <property type="match status" value="1"/>
</dbReference>
<dbReference type="GO" id="GO:0015630">
    <property type="term" value="C:microtubule cytoskeleton"/>
    <property type="evidence" value="ECO:0007669"/>
    <property type="project" value="TreeGrafter"/>
</dbReference>
<feature type="compositionally biased region" description="Pro residues" evidence="1">
    <location>
        <begin position="517"/>
        <end position="529"/>
    </location>
</feature>
<evidence type="ECO:0000256" key="1">
    <source>
        <dbReference type="SAM" id="MobiDB-lite"/>
    </source>
</evidence>
<comment type="caution">
    <text evidence="3">The sequence shown here is derived from an EMBL/GenBank/DDBJ whole genome shotgun (WGS) entry which is preliminary data.</text>
</comment>
<dbReference type="CDD" id="cd21748">
    <property type="entry name" value="Kp60-NTD"/>
    <property type="match status" value="1"/>
</dbReference>
<feature type="region of interest" description="Disordered" evidence="1">
    <location>
        <begin position="506"/>
        <end position="529"/>
    </location>
</feature>
<dbReference type="Gene3D" id="3.40.50.300">
    <property type="entry name" value="P-loop containing nucleotide triphosphate hydrolases"/>
    <property type="match status" value="1"/>
</dbReference>